<keyword evidence="2" id="KW-1185">Reference proteome</keyword>
<dbReference type="PATRIC" id="fig|1265738.3.peg.3544"/>
<sequence>MGDVVQGIGCVDDAFVLAMRRETVAGMPFAFMPFAFESCRFEVSIAV</sequence>
<organism evidence="1 2">
    <name type="scientific">Rhodopirellula maiorica SM1</name>
    <dbReference type="NCBI Taxonomy" id="1265738"/>
    <lineage>
        <taxon>Bacteria</taxon>
        <taxon>Pseudomonadati</taxon>
        <taxon>Planctomycetota</taxon>
        <taxon>Planctomycetia</taxon>
        <taxon>Pirellulales</taxon>
        <taxon>Pirellulaceae</taxon>
        <taxon>Novipirellula</taxon>
    </lineage>
</organism>
<gene>
    <name evidence="1" type="ORF">RMSM_03540</name>
</gene>
<accession>M5S031</accession>
<dbReference type="Proteomes" id="UP000011991">
    <property type="component" value="Unassembled WGS sequence"/>
</dbReference>
<evidence type="ECO:0000313" key="2">
    <source>
        <dbReference type="Proteomes" id="UP000011991"/>
    </source>
</evidence>
<evidence type="ECO:0000313" key="1">
    <source>
        <dbReference type="EMBL" id="EMI19534.1"/>
    </source>
</evidence>
<comment type="caution">
    <text evidence="1">The sequence shown here is derived from an EMBL/GenBank/DDBJ whole genome shotgun (WGS) entry which is preliminary data.</text>
</comment>
<dbReference type="AlphaFoldDB" id="M5S031"/>
<name>M5S031_9BACT</name>
<protein>
    <submittedName>
        <fullName evidence="1">Uncharacterized protein</fullName>
    </submittedName>
</protein>
<proteinExistence type="predicted"/>
<reference evidence="1 2" key="1">
    <citation type="journal article" date="2013" name="Mar. Genomics">
        <title>Expression of sulfatases in Rhodopirellula baltica and the diversity of sulfatases in the genus Rhodopirellula.</title>
        <authorList>
            <person name="Wegner C.E."/>
            <person name="Richter-Heitmann T."/>
            <person name="Klindworth A."/>
            <person name="Klockow C."/>
            <person name="Richter M."/>
            <person name="Achstetter T."/>
            <person name="Glockner F.O."/>
            <person name="Harder J."/>
        </authorList>
    </citation>
    <scope>NUCLEOTIDE SEQUENCE [LARGE SCALE GENOMIC DNA]</scope>
    <source>
        <strain evidence="1 2">SM1</strain>
    </source>
</reference>
<dbReference type="EMBL" id="ANOG01000511">
    <property type="protein sequence ID" value="EMI19534.1"/>
    <property type="molecule type" value="Genomic_DNA"/>
</dbReference>